<dbReference type="Proteomes" id="UP000177029">
    <property type="component" value="Unassembled WGS sequence"/>
</dbReference>
<dbReference type="Pfam" id="PF00293">
    <property type="entry name" value="NUDIX"/>
    <property type="match status" value="1"/>
</dbReference>
<dbReference type="EMBL" id="MGIP01000002">
    <property type="protein sequence ID" value="OGM92355.1"/>
    <property type="molecule type" value="Genomic_DNA"/>
</dbReference>
<reference evidence="4 5" key="1">
    <citation type="journal article" date="2016" name="Nat. Commun.">
        <title>Thousands of microbial genomes shed light on interconnected biogeochemical processes in an aquifer system.</title>
        <authorList>
            <person name="Anantharaman K."/>
            <person name="Brown C.T."/>
            <person name="Hug L.A."/>
            <person name="Sharon I."/>
            <person name="Castelle C.J."/>
            <person name="Probst A.J."/>
            <person name="Thomas B.C."/>
            <person name="Singh A."/>
            <person name="Wilkins M.J."/>
            <person name="Karaoz U."/>
            <person name="Brodie E.L."/>
            <person name="Williams K.H."/>
            <person name="Hubbard S.S."/>
            <person name="Banfield J.F."/>
        </authorList>
    </citation>
    <scope>NUCLEOTIDE SEQUENCE [LARGE SCALE GENOMIC DNA]</scope>
</reference>
<dbReference type="PANTHER" id="PTHR43046:SF14">
    <property type="entry name" value="MUTT_NUDIX FAMILY PROTEIN"/>
    <property type="match status" value="1"/>
</dbReference>
<comment type="caution">
    <text evidence="4">The sequence shown here is derived from an EMBL/GenBank/DDBJ whole genome shotgun (WGS) entry which is preliminary data.</text>
</comment>
<comment type="cofactor">
    <cofactor evidence="1">
        <name>Mg(2+)</name>
        <dbReference type="ChEBI" id="CHEBI:18420"/>
    </cofactor>
</comment>
<dbReference type="STRING" id="1802555.A2755_01140"/>
<evidence type="ECO:0000313" key="4">
    <source>
        <dbReference type="EMBL" id="OGM92355.1"/>
    </source>
</evidence>
<sequence>MSEYKLTDGEFFDIYGKVPRLNVDLVIRSDEGILFGLRSIEPHAGFWHLPGGGTVYKGEKISQAAIRVAKNETGLDVAYIGDRGFMEFPSEMRNGASIHTVSIVVEVRPRSGNVRPDENAKELKYFRDVPNPIIQEHAAFVLRLLNQ</sequence>
<name>A0A1F8DX61_9BACT</name>
<evidence type="ECO:0000313" key="5">
    <source>
        <dbReference type="Proteomes" id="UP000177029"/>
    </source>
</evidence>
<evidence type="ECO:0000256" key="2">
    <source>
        <dbReference type="ARBA" id="ARBA00022801"/>
    </source>
</evidence>
<dbReference type="SUPFAM" id="SSF55811">
    <property type="entry name" value="Nudix"/>
    <property type="match status" value="1"/>
</dbReference>
<proteinExistence type="predicted"/>
<accession>A0A1F8DX61</accession>
<protein>
    <recommendedName>
        <fullName evidence="3">Nudix hydrolase domain-containing protein</fullName>
    </recommendedName>
</protein>
<gene>
    <name evidence="4" type="ORF">A2755_01140</name>
</gene>
<dbReference type="AlphaFoldDB" id="A0A1F8DX61"/>
<dbReference type="InterPro" id="IPR000086">
    <property type="entry name" value="NUDIX_hydrolase_dom"/>
</dbReference>
<organism evidence="4 5">
    <name type="scientific">Candidatus Wolfebacteria bacterium RIFCSPHIGHO2_01_FULL_48_22</name>
    <dbReference type="NCBI Taxonomy" id="1802555"/>
    <lineage>
        <taxon>Bacteria</taxon>
        <taxon>Candidatus Wolfeibacteriota</taxon>
    </lineage>
</organism>
<evidence type="ECO:0000256" key="1">
    <source>
        <dbReference type="ARBA" id="ARBA00001946"/>
    </source>
</evidence>
<dbReference type="Gene3D" id="3.90.79.10">
    <property type="entry name" value="Nucleoside Triphosphate Pyrophosphohydrolase"/>
    <property type="match status" value="1"/>
</dbReference>
<dbReference type="PANTHER" id="PTHR43046">
    <property type="entry name" value="GDP-MANNOSE MANNOSYL HYDROLASE"/>
    <property type="match status" value="1"/>
</dbReference>
<feature type="domain" description="Nudix hydrolase" evidence="3">
    <location>
        <begin position="18"/>
        <end position="147"/>
    </location>
</feature>
<dbReference type="PROSITE" id="PS51462">
    <property type="entry name" value="NUDIX"/>
    <property type="match status" value="1"/>
</dbReference>
<dbReference type="InterPro" id="IPR015797">
    <property type="entry name" value="NUDIX_hydrolase-like_dom_sf"/>
</dbReference>
<evidence type="ECO:0000259" key="3">
    <source>
        <dbReference type="PROSITE" id="PS51462"/>
    </source>
</evidence>
<dbReference type="GO" id="GO:0016787">
    <property type="term" value="F:hydrolase activity"/>
    <property type="evidence" value="ECO:0007669"/>
    <property type="project" value="UniProtKB-KW"/>
</dbReference>
<keyword evidence="2" id="KW-0378">Hydrolase</keyword>